<dbReference type="InterPro" id="IPR036390">
    <property type="entry name" value="WH_DNA-bd_sf"/>
</dbReference>
<feature type="domain" description="HTH marR-type" evidence="1">
    <location>
        <begin position="58"/>
        <end position="93"/>
    </location>
</feature>
<proteinExistence type="predicted"/>
<dbReference type="RefSeq" id="WP_128941032.1">
    <property type="nucleotide sequence ID" value="NZ_RDRA01000014.1"/>
</dbReference>
<organism evidence="2 3">
    <name type="scientific">Bradyrhizobium zhanjiangense</name>
    <dbReference type="NCBI Taxonomy" id="1325107"/>
    <lineage>
        <taxon>Bacteria</taxon>
        <taxon>Pseudomonadati</taxon>
        <taxon>Pseudomonadota</taxon>
        <taxon>Alphaproteobacteria</taxon>
        <taxon>Hyphomicrobiales</taxon>
        <taxon>Nitrobacteraceae</taxon>
        <taxon>Bradyrhizobium</taxon>
    </lineage>
</organism>
<dbReference type="Pfam" id="PF12802">
    <property type="entry name" value="MarR_2"/>
    <property type="match status" value="1"/>
</dbReference>
<sequence>MRTPELEARRRAAAAISKMALVITRSSAATFSESAIMSVVPPLITAMVIRLNEAETGNPSTISELARQTGFSRQTVRRQCDDMIAKGILERRNEGVIASDEFLEQIDPAHFRSVIQAIREAATELADIEL</sequence>
<dbReference type="Gene3D" id="1.10.10.10">
    <property type="entry name" value="Winged helix-like DNA-binding domain superfamily/Winged helix DNA-binding domain"/>
    <property type="match status" value="1"/>
</dbReference>
<dbReference type="EMBL" id="RDRA01000014">
    <property type="protein sequence ID" value="RXG91558.1"/>
    <property type="molecule type" value="Genomic_DNA"/>
</dbReference>
<keyword evidence="3" id="KW-1185">Reference proteome</keyword>
<name>A0ABY0DFU0_9BRAD</name>
<evidence type="ECO:0000259" key="1">
    <source>
        <dbReference type="Pfam" id="PF12802"/>
    </source>
</evidence>
<comment type="caution">
    <text evidence="2">The sequence shown here is derived from an EMBL/GenBank/DDBJ whole genome shotgun (WGS) entry which is preliminary data.</text>
</comment>
<dbReference type="InterPro" id="IPR000835">
    <property type="entry name" value="HTH_MarR-typ"/>
</dbReference>
<protein>
    <submittedName>
        <fullName evidence="2">MarR family transcriptional regulator</fullName>
    </submittedName>
</protein>
<dbReference type="SUPFAM" id="SSF46785">
    <property type="entry name" value="Winged helix' DNA-binding domain"/>
    <property type="match status" value="1"/>
</dbReference>
<gene>
    <name evidence="2" type="ORF">EAS62_24060</name>
</gene>
<dbReference type="InterPro" id="IPR036388">
    <property type="entry name" value="WH-like_DNA-bd_sf"/>
</dbReference>
<dbReference type="Proteomes" id="UP000289946">
    <property type="component" value="Unassembled WGS sequence"/>
</dbReference>
<accession>A0ABY0DFU0</accession>
<evidence type="ECO:0000313" key="2">
    <source>
        <dbReference type="EMBL" id="RXG91558.1"/>
    </source>
</evidence>
<evidence type="ECO:0000313" key="3">
    <source>
        <dbReference type="Proteomes" id="UP000289946"/>
    </source>
</evidence>
<reference evidence="2 3" key="1">
    <citation type="submission" date="2018-10" db="EMBL/GenBank/DDBJ databases">
        <title>Bradyrhizobium sp. nov., isolated from effective nodules of peanut in China.</title>
        <authorList>
            <person name="Li Y."/>
        </authorList>
    </citation>
    <scope>NUCLEOTIDE SEQUENCE [LARGE SCALE GENOMIC DNA]</scope>
    <source>
        <strain evidence="2 3">CCBAU 51781</strain>
    </source>
</reference>